<comment type="caution">
    <text evidence="6">The sequence shown here is derived from an EMBL/GenBank/DDBJ whole genome shotgun (WGS) entry which is preliminary data.</text>
</comment>
<dbReference type="PANTHER" id="PTHR24567:SF74">
    <property type="entry name" value="HTH-TYPE TRANSCRIPTIONAL REGULATOR ARCR"/>
    <property type="match status" value="1"/>
</dbReference>
<gene>
    <name evidence="6" type="ORF">EZJ19_07200</name>
</gene>
<dbReference type="EMBL" id="SJZB01000027">
    <property type="protein sequence ID" value="TCJ15395.1"/>
    <property type="molecule type" value="Genomic_DNA"/>
</dbReference>
<dbReference type="InterPro" id="IPR036388">
    <property type="entry name" value="WH-like_DNA-bd_sf"/>
</dbReference>
<dbReference type="Pfam" id="PF13545">
    <property type="entry name" value="HTH_Crp_2"/>
    <property type="match status" value="1"/>
</dbReference>
<dbReference type="CDD" id="cd00038">
    <property type="entry name" value="CAP_ED"/>
    <property type="match status" value="1"/>
</dbReference>
<dbReference type="OrthoDB" id="9776746at2"/>
<evidence type="ECO:0000259" key="4">
    <source>
        <dbReference type="PROSITE" id="PS50042"/>
    </source>
</evidence>
<evidence type="ECO:0000259" key="5">
    <source>
        <dbReference type="PROSITE" id="PS51063"/>
    </source>
</evidence>
<sequence length="220" mass="23967">MSDLERLMGDCPTLADLPAGARAAVAGQAIAMAVPSGTLLFDTGHACQALPLVVSGSIRVFKRAESGREISLYRVRRDELCIVTISCLLGADAYPATGVAETEVTAVALPRPLFLHLTEHHPPFRQAVFHLFAERLAGLMQLVEEITFRKLDQRLAGLLAARAPLILGSHQQLADELGSVREIVSRLLKQFEEQGWLALARERIEILRPDALAEFASGPR</sequence>
<organism evidence="6 7">
    <name type="scientific">Parasulfuritortus cantonensis</name>
    <dbReference type="NCBI Taxonomy" id="2528202"/>
    <lineage>
        <taxon>Bacteria</taxon>
        <taxon>Pseudomonadati</taxon>
        <taxon>Pseudomonadota</taxon>
        <taxon>Betaproteobacteria</taxon>
        <taxon>Nitrosomonadales</taxon>
        <taxon>Thiobacillaceae</taxon>
        <taxon>Parasulfuritortus</taxon>
    </lineage>
</organism>
<reference evidence="6 7" key="1">
    <citation type="submission" date="2019-03" db="EMBL/GenBank/DDBJ databases">
        <title>Genome sequence of Thiobacillaceae bacterium LSR1, a sulfur-oxidizing bacterium isolated from freshwater sediment.</title>
        <authorList>
            <person name="Li S."/>
        </authorList>
    </citation>
    <scope>NUCLEOTIDE SEQUENCE [LARGE SCALE GENOMIC DNA]</scope>
    <source>
        <strain evidence="6 7">LSR1</strain>
    </source>
</reference>
<keyword evidence="7" id="KW-1185">Reference proteome</keyword>
<dbReference type="SMART" id="SM00419">
    <property type="entry name" value="HTH_CRP"/>
    <property type="match status" value="1"/>
</dbReference>
<dbReference type="SUPFAM" id="SSF51206">
    <property type="entry name" value="cAMP-binding domain-like"/>
    <property type="match status" value="1"/>
</dbReference>
<dbReference type="RefSeq" id="WP_131446081.1">
    <property type="nucleotide sequence ID" value="NZ_SJZB01000027.1"/>
</dbReference>
<evidence type="ECO:0000256" key="1">
    <source>
        <dbReference type="ARBA" id="ARBA00023015"/>
    </source>
</evidence>
<dbReference type="InterPro" id="IPR018490">
    <property type="entry name" value="cNMP-bd_dom_sf"/>
</dbReference>
<accession>A0A4R1BE34</accession>
<dbReference type="Gene3D" id="2.60.120.10">
    <property type="entry name" value="Jelly Rolls"/>
    <property type="match status" value="1"/>
</dbReference>
<dbReference type="PROSITE" id="PS51063">
    <property type="entry name" value="HTH_CRP_2"/>
    <property type="match status" value="1"/>
</dbReference>
<dbReference type="InterPro" id="IPR050397">
    <property type="entry name" value="Env_Response_Regulators"/>
</dbReference>
<keyword evidence="3" id="KW-0804">Transcription</keyword>
<keyword evidence="1" id="KW-0805">Transcription regulation</keyword>
<dbReference type="GO" id="GO:0003677">
    <property type="term" value="F:DNA binding"/>
    <property type="evidence" value="ECO:0007669"/>
    <property type="project" value="UniProtKB-KW"/>
</dbReference>
<dbReference type="PANTHER" id="PTHR24567">
    <property type="entry name" value="CRP FAMILY TRANSCRIPTIONAL REGULATORY PROTEIN"/>
    <property type="match status" value="1"/>
</dbReference>
<dbReference type="InterPro" id="IPR000595">
    <property type="entry name" value="cNMP-bd_dom"/>
</dbReference>
<dbReference type="SUPFAM" id="SSF46785">
    <property type="entry name" value="Winged helix' DNA-binding domain"/>
    <property type="match status" value="1"/>
</dbReference>
<dbReference type="GO" id="GO:0005829">
    <property type="term" value="C:cytosol"/>
    <property type="evidence" value="ECO:0007669"/>
    <property type="project" value="TreeGrafter"/>
</dbReference>
<dbReference type="Gene3D" id="1.10.10.10">
    <property type="entry name" value="Winged helix-like DNA-binding domain superfamily/Winged helix DNA-binding domain"/>
    <property type="match status" value="1"/>
</dbReference>
<evidence type="ECO:0000256" key="3">
    <source>
        <dbReference type="ARBA" id="ARBA00023163"/>
    </source>
</evidence>
<keyword evidence="2" id="KW-0238">DNA-binding</keyword>
<name>A0A4R1BE34_9PROT</name>
<dbReference type="InterPro" id="IPR012318">
    <property type="entry name" value="HTH_CRP"/>
</dbReference>
<feature type="domain" description="Cyclic nucleotide-binding" evidence="4">
    <location>
        <begin position="13"/>
        <end position="135"/>
    </location>
</feature>
<protein>
    <submittedName>
        <fullName evidence="6">Crp/Fnr family transcriptional regulator</fullName>
    </submittedName>
</protein>
<dbReference type="PROSITE" id="PS50042">
    <property type="entry name" value="CNMP_BINDING_3"/>
    <property type="match status" value="1"/>
</dbReference>
<dbReference type="InterPro" id="IPR036390">
    <property type="entry name" value="WH_DNA-bd_sf"/>
</dbReference>
<evidence type="ECO:0000256" key="2">
    <source>
        <dbReference type="ARBA" id="ARBA00023125"/>
    </source>
</evidence>
<dbReference type="Pfam" id="PF00027">
    <property type="entry name" value="cNMP_binding"/>
    <property type="match status" value="1"/>
</dbReference>
<dbReference type="GO" id="GO:0003700">
    <property type="term" value="F:DNA-binding transcription factor activity"/>
    <property type="evidence" value="ECO:0007669"/>
    <property type="project" value="TreeGrafter"/>
</dbReference>
<proteinExistence type="predicted"/>
<dbReference type="Proteomes" id="UP000295443">
    <property type="component" value="Unassembled WGS sequence"/>
</dbReference>
<dbReference type="InterPro" id="IPR014710">
    <property type="entry name" value="RmlC-like_jellyroll"/>
</dbReference>
<feature type="domain" description="HTH crp-type" evidence="5">
    <location>
        <begin position="149"/>
        <end position="210"/>
    </location>
</feature>
<evidence type="ECO:0000313" key="7">
    <source>
        <dbReference type="Proteomes" id="UP000295443"/>
    </source>
</evidence>
<dbReference type="AlphaFoldDB" id="A0A4R1BE34"/>
<evidence type="ECO:0000313" key="6">
    <source>
        <dbReference type="EMBL" id="TCJ15395.1"/>
    </source>
</evidence>